<dbReference type="HOGENOM" id="CLU_200573_0_0_9"/>
<dbReference type="Proteomes" id="UP000000370">
    <property type="component" value="Chromosome"/>
</dbReference>
<dbReference type="EMBL" id="CP000885">
    <property type="protein sequence ID" value="ABX41422.1"/>
    <property type="molecule type" value="Genomic_DNA"/>
</dbReference>
<dbReference type="STRING" id="357809.Cphy_1042"/>
<proteinExistence type="predicted"/>
<keyword evidence="2" id="KW-1185">Reference proteome</keyword>
<dbReference type="KEGG" id="cpy:Cphy_1042"/>
<gene>
    <name evidence="1" type="ordered locus">Cphy_1042</name>
</gene>
<accession>A9KM79</accession>
<dbReference type="RefSeq" id="WP_012199068.1">
    <property type="nucleotide sequence ID" value="NC_010001.1"/>
</dbReference>
<organism evidence="1 2">
    <name type="scientific">Lachnoclostridium phytofermentans (strain ATCC 700394 / DSM 18823 / ISDg)</name>
    <name type="common">Clostridium phytofermentans</name>
    <dbReference type="NCBI Taxonomy" id="357809"/>
    <lineage>
        <taxon>Bacteria</taxon>
        <taxon>Bacillati</taxon>
        <taxon>Bacillota</taxon>
        <taxon>Clostridia</taxon>
        <taxon>Lachnospirales</taxon>
        <taxon>Lachnospiraceae</taxon>
    </lineage>
</organism>
<sequence>MKIKFSEEQTALLKKMGITFSLQGNLSEDYLMELDMVVTDYMIENGIEEDETVNEVGKLCEQILEKINE</sequence>
<evidence type="ECO:0000313" key="2">
    <source>
        <dbReference type="Proteomes" id="UP000000370"/>
    </source>
</evidence>
<name>A9KM79_LACP7</name>
<dbReference type="AlphaFoldDB" id="A9KM79"/>
<dbReference type="OrthoDB" id="2085872at2"/>
<evidence type="ECO:0000313" key="1">
    <source>
        <dbReference type="EMBL" id="ABX41422.1"/>
    </source>
</evidence>
<protein>
    <submittedName>
        <fullName evidence="1">Uncharacterized protein</fullName>
    </submittedName>
</protein>
<reference evidence="2" key="1">
    <citation type="submission" date="2007-11" db="EMBL/GenBank/DDBJ databases">
        <title>Complete genome sequence of Clostridium phytofermentans ISDg.</title>
        <authorList>
            <person name="Leschine S.B."/>
            <person name="Warnick T.A."/>
            <person name="Blanchard J.L."/>
            <person name="Schnell D.J."/>
            <person name="Petit E.L."/>
            <person name="LaTouf W.G."/>
            <person name="Copeland A."/>
            <person name="Lucas S."/>
            <person name="Lapidus A."/>
            <person name="Barry K."/>
            <person name="Glavina del Rio T."/>
            <person name="Dalin E."/>
            <person name="Tice H."/>
            <person name="Pitluck S."/>
            <person name="Kiss H."/>
            <person name="Brettin T."/>
            <person name="Bruce D."/>
            <person name="Detter J.C."/>
            <person name="Han C."/>
            <person name="Kuske C."/>
            <person name="Schmutz J."/>
            <person name="Larimer F."/>
            <person name="Land M."/>
            <person name="Hauser L."/>
            <person name="Kyrpides N."/>
            <person name="Kim E.A."/>
            <person name="Richardson P."/>
        </authorList>
    </citation>
    <scope>NUCLEOTIDE SEQUENCE [LARGE SCALE GENOMIC DNA]</scope>
    <source>
        <strain evidence="2">ATCC 700394 / DSM 18823 / ISDg</strain>
    </source>
</reference>